<proteinExistence type="predicted"/>
<dbReference type="EMBL" id="CM047905">
    <property type="protein sequence ID" value="KAJ0087798.1"/>
    <property type="molecule type" value="Genomic_DNA"/>
</dbReference>
<keyword evidence="2" id="KW-1185">Reference proteome</keyword>
<reference evidence="2" key="1">
    <citation type="journal article" date="2023" name="G3 (Bethesda)">
        <title>Genome assembly and association tests identify interacting loci associated with vigor, precocity, and sex in interspecific pistachio rootstocks.</title>
        <authorList>
            <person name="Palmer W."/>
            <person name="Jacygrad E."/>
            <person name="Sagayaradj S."/>
            <person name="Cavanaugh K."/>
            <person name="Han R."/>
            <person name="Bertier L."/>
            <person name="Beede B."/>
            <person name="Kafkas S."/>
            <person name="Golino D."/>
            <person name="Preece J."/>
            <person name="Michelmore R."/>
        </authorList>
    </citation>
    <scope>NUCLEOTIDE SEQUENCE [LARGE SCALE GENOMIC DNA]</scope>
</reference>
<sequence length="203" mass="22211">MLLQALLLLFEGKVDKVPHELQKAKTMLDEILSVLPLDGLSEAAVHATRLHCIFAFEEGQKFIGNQAKSKPVNFKFICPLNEDLVPGSSDSYLKAKAWLKLSNWLRRDYPDLSLENIVLKMCADFNMADISPFAGGGTSFVDEKLSSKPSVGVIIDEIVAEIPPERFKLTEGGDCESGICNCGAFQDKGVEKGLKDEGGCLEC</sequence>
<accession>A0ACC1AMC1</accession>
<evidence type="ECO:0000313" key="2">
    <source>
        <dbReference type="Proteomes" id="UP001164250"/>
    </source>
</evidence>
<organism evidence="1 2">
    <name type="scientific">Pistacia atlantica</name>
    <dbReference type="NCBI Taxonomy" id="434234"/>
    <lineage>
        <taxon>Eukaryota</taxon>
        <taxon>Viridiplantae</taxon>
        <taxon>Streptophyta</taxon>
        <taxon>Embryophyta</taxon>
        <taxon>Tracheophyta</taxon>
        <taxon>Spermatophyta</taxon>
        <taxon>Magnoliopsida</taxon>
        <taxon>eudicotyledons</taxon>
        <taxon>Gunneridae</taxon>
        <taxon>Pentapetalae</taxon>
        <taxon>rosids</taxon>
        <taxon>malvids</taxon>
        <taxon>Sapindales</taxon>
        <taxon>Anacardiaceae</taxon>
        <taxon>Pistacia</taxon>
    </lineage>
</organism>
<evidence type="ECO:0000313" key="1">
    <source>
        <dbReference type="EMBL" id="KAJ0087798.1"/>
    </source>
</evidence>
<name>A0ACC1AMC1_9ROSI</name>
<protein>
    <submittedName>
        <fullName evidence="1">Uncharacterized protein</fullName>
    </submittedName>
</protein>
<comment type="caution">
    <text evidence="1">The sequence shown here is derived from an EMBL/GenBank/DDBJ whole genome shotgun (WGS) entry which is preliminary data.</text>
</comment>
<dbReference type="Proteomes" id="UP001164250">
    <property type="component" value="Chromosome 9"/>
</dbReference>
<gene>
    <name evidence="1" type="ORF">Patl1_32984</name>
</gene>